<gene>
    <name evidence="2" type="ORF">GCM10010470_47750</name>
</gene>
<sequence length="228" mass="25668">MYDQFADDYARHSENSPANRYYDRPAILALAGDVAGQRVLELGCAAGALSEQLVDRGADLHGLDREPRMVQLATDRLGNRARFDVADLGEPLSMVESDSVDLVVASLVLHYLKDWSRPLEELHRCLAPGGSLVMSVHHPAADWEWAGFPEYLTTTQIHDTWRLGDRSVQVSYYRRPLSEVFGQLHNAGFTVDHLVEPRPLPELRDIDPRAFEELNTKPAFLHLRARTA</sequence>
<feature type="domain" description="Methyltransferase type 11" evidence="1">
    <location>
        <begin position="40"/>
        <end position="134"/>
    </location>
</feature>
<keyword evidence="3" id="KW-1185">Reference proteome</keyword>
<dbReference type="RefSeq" id="WP_344683240.1">
    <property type="nucleotide sequence ID" value="NZ_BAAAUX010000019.1"/>
</dbReference>
<accession>A0ABN3VI89</accession>
<name>A0ABN3VI89_9PSEU</name>
<dbReference type="PANTHER" id="PTHR43861">
    <property type="entry name" value="TRANS-ACONITATE 2-METHYLTRANSFERASE-RELATED"/>
    <property type="match status" value="1"/>
</dbReference>
<organism evidence="2 3">
    <name type="scientific">Saccharopolyspora taberi</name>
    <dbReference type="NCBI Taxonomy" id="60895"/>
    <lineage>
        <taxon>Bacteria</taxon>
        <taxon>Bacillati</taxon>
        <taxon>Actinomycetota</taxon>
        <taxon>Actinomycetes</taxon>
        <taxon>Pseudonocardiales</taxon>
        <taxon>Pseudonocardiaceae</taxon>
        <taxon>Saccharopolyspora</taxon>
    </lineage>
</organism>
<dbReference type="Gene3D" id="3.40.50.150">
    <property type="entry name" value="Vaccinia Virus protein VP39"/>
    <property type="match status" value="1"/>
</dbReference>
<evidence type="ECO:0000313" key="3">
    <source>
        <dbReference type="Proteomes" id="UP001500979"/>
    </source>
</evidence>
<evidence type="ECO:0000259" key="1">
    <source>
        <dbReference type="Pfam" id="PF08241"/>
    </source>
</evidence>
<comment type="caution">
    <text evidence="2">The sequence shown here is derived from an EMBL/GenBank/DDBJ whole genome shotgun (WGS) entry which is preliminary data.</text>
</comment>
<dbReference type="InterPro" id="IPR013216">
    <property type="entry name" value="Methyltransf_11"/>
</dbReference>
<evidence type="ECO:0000313" key="2">
    <source>
        <dbReference type="EMBL" id="GAA2806948.1"/>
    </source>
</evidence>
<dbReference type="PANTHER" id="PTHR43861:SF1">
    <property type="entry name" value="TRANS-ACONITATE 2-METHYLTRANSFERASE"/>
    <property type="match status" value="1"/>
</dbReference>
<dbReference type="Proteomes" id="UP001500979">
    <property type="component" value="Unassembled WGS sequence"/>
</dbReference>
<dbReference type="InterPro" id="IPR029063">
    <property type="entry name" value="SAM-dependent_MTases_sf"/>
</dbReference>
<reference evidence="2 3" key="1">
    <citation type="journal article" date="2019" name="Int. J. Syst. Evol. Microbiol.">
        <title>The Global Catalogue of Microorganisms (GCM) 10K type strain sequencing project: providing services to taxonomists for standard genome sequencing and annotation.</title>
        <authorList>
            <consortium name="The Broad Institute Genomics Platform"/>
            <consortium name="The Broad Institute Genome Sequencing Center for Infectious Disease"/>
            <person name="Wu L."/>
            <person name="Ma J."/>
        </authorList>
    </citation>
    <scope>NUCLEOTIDE SEQUENCE [LARGE SCALE GENOMIC DNA]</scope>
    <source>
        <strain evidence="2 3">JCM 9383</strain>
    </source>
</reference>
<dbReference type="CDD" id="cd02440">
    <property type="entry name" value="AdoMet_MTases"/>
    <property type="match status" value="1"/>
</dbReference>
<dbReference type="Pfam" id="PF08241">
    <property type="entry name" value="Methyltransf_11"/>
    <property type="match status" value="1"/>
</dbReference>
<proteinExistence type="predicted"/>
<dbReference type="EMBL" id="BAAAUX010000019">
    <property type="protein sequence ID" value="GAA2806948.1"/>
    <property type="molecule type" value="Genomic_DNA"/>
</dbReference>
<protein>
    <recommendedName>
        <fullName evidence="1">Methyltransferase type 11 domain-containing protein</fullName>
    </recommendedName>
</protein>
<dbReference type="SUPFAM" id="SSF53335">
    <property type="entry name" value="S-adenosyl-L-methionine-dependent methyltransferases"/>
    <property type="match status" value="1"/>
</dbReference>